<dbReference type="SUPFAM" id="SSF51658">
    <property type="entry name" value="Xylose isomerase-like"/>
    <property type="match status" value="1"/>
</dbReference>
<dbReference type="RefSeq" id="WP_072840147.1">
    <property type="nucleotide sequence ID" value="NZ_FQVF01000011.1"/>
</dbReference>
<dbReference type="InterPro" id="IPR013022">
    <property type="entry name" value="Xyl_isomerase-like_TIM-brl"/>
</dbReference>
<keyword evidence="3" id="KW-1185">Reference proteome</keyword>
<organism evidence="2 3">
    <name type="scientific">Marinomonas polaris DSM 16579</name>
    <dbReference type="NCBI Taxonomy" id="1122206"/>
    <lineage>
        <taxon>Bacteria</taxon>
        <taxon>Pseudomonadati</taxon>
        <taxon>Pseudomonadota</taxon>
        <taxon>Gammaproteobacteria</taxon>
        <taxon>Oceanospirillales</taxon>
        <taxon>Oceanospirillaceae</taxon>
        <taxon>Marinomonas</taxon>
    </lineage>
</organism>
<reference evidence="3" key="1">
    <citation type="submission" date="2016-11" db="EMBL/GenBank/DDBJ databases">
        <authorList>
            <person name="Varghese N."/>
            <person name="Submissions S."/>
        </authorList>
    </citation>
    <scope>NUCLEOTIDE SEQUENCE [LARGE SCALE GENOMIC DNA]</scope>
    <source>
        <strain evidence="3">DSM 16579</strain>
    </source>
</reference>
<gene>
    <name evidence="2" type="ORF">SAMN02745753_02628</name>
</gene>
<dbReference type="OrthoDB" id="9072761at2"/>
<feature type="domain" description="Xylose isomerase-like TIM barrel" evidence="1">
    <location>
        <begin position="21"/>
        <end position="261"/>
    </location>
</feature>
<evidence type="ECO:0000313" key="2">
    <source>
        <dbReference type="EMBL" id="SHF78058.1"/>
    </source>
</evidence>
<dbReference type="PANTHER" id="PTHR12110:SF48">
    <property type="entry name" value="BLL3656 PROTEIN"/>
    <property type="match status" value="1"/>
</dbReference>
<dbReference type="Gene3D" id="3.20.20.150">
    <property type="entry name" value="Divalent-metal-dependent TIM barrel enzymes"/>
    <property type="match status" value="1"/>
</dbReference>
<dbReference type="Pfam" id="PF01261">
    <property type="entry name" value="AP_endonuc_2"/>
    <property type="match status" value="1"/>
</dbReference>
<dbReference type="STRING" id="1122206.SAMN02745753_02628"/>
<keyword evidence="2" id="KW-0413">Isomerase</keyword>
<proteinExistence type="predicted"/>
<name>A0A1M5EFP9_9GAMM</name>
<dbReference type="InterPro" id="IPR036237">
    <property type="entry name" value="Xyl_isomerase-like_sf"/>
</dbReference>
<evidence type="ECO:0000313" key="3">
    <source>
        <dbReference type="Proteomes" id="UP000184517"/>
    </source>
</evidence>
<dbReference type="InterPro" id="IPR050312">
    <property type="entry name" value="IolE/XylAMocC-like"/>
</dbReference>
<protein>
    <submittedName>
        <fullName evidence="2">Sugar phosphate isomerase/epimerase</fullName>
    </submittedName>
</protein>
<sequence length="270" mass="29757">MAYSFSLAFLTLFDVSPSEAVEIAAKTGFSHVGFRLLPSASEGLYPLMTDDKVFKETRAAMQDTGIKLADIEIVRLGEAFRVEDTFRFLERGAVLGAKNVLVAGDDADEARLIENYGEFCEAAHHYGMTADLEFMPWTKVPNIASALRVVDGANQSNGGVLIDALHYHRAGMKPQDVKTIDPKWLHYVQFCDAMAEFDPSTEGLIHIARQARLNPGEGEIDLVSLLQAIPDEMVLSIEVPNFDYAKKQSPTERASRALDGMKSIIEKAQS</sequence>
<dbReference type="EMBL" id="FQVF01000011">
    <property type="protein sequence ID" value="SHF78058.1"/>
    <property type="molecule type" value="Genomic_DNA"/>
</dbReference>
<evidence type="ECO:0000259" key="1">
    <source>
        <dbReference type="Pfam" id="PF01261"/>
    </source>
</evidence>
<dbReference type="Proteomes" id="UP000184517">
    <property type="component" value="Unassembled WGS sequence"/>
</dbReference>
<dbReference type="GO" id="GO:0016853">
    <property type="term" value="F:isomerase activity"/>
    <property type="evidence" value="ECO:0007669"/>
    <property type="project" value="UniProtKB-KW"/>
</dbReference>
<accession>A0A1M5EFP9</accession>
<dbReference type="AlphaFoldDB" id="A0A1M5EFP9"/>
<dbReference type="PANTHER" id="PTHR12110">
    <property type="entry name" value="HYDROXYPYRUVATE ISOMERASE"/>
    <property type="match status" value="1"/>
</dbReference>